<dbReference type="AlphaFoldDB" id="A0A127F679"/>
<feature type="domain" description="HTH cro/C1-type" evidence="2">
    <location>
        <begin position="14"/>
        <end position="67"/>
    </location>
</feature>
<keyword evidence="1" id="KW-0238">DNA-binding</keyword>
<dbReference type="PROSITE" id="PS50943">
    <property type="entry name" value="HTH_CROC1"/>
    <property type="match status" value="1"/>
</dbReference>
<protein>
    <recommendedName>
        <fullName evidence="2">HTH cro/C1-type domain-containing protein</fullName>
    </recommendedName>
</protein>
<proteinExistence type="predicted"/>
<name>A0A127F679_STEDE</name>
<reference evidence="3 4" key="1">
    <citation type="submission" date="2015-06" db="EMBL/GenBank/DDBJ databases">
        <title>A Comprehensive Approach to Explore the Metabolic and Phylogenetic Diversity of Bacterial Steroid Degradation in the Environment: Testosterone as an Example.</title>
        <authorList>
            <person name="Yang F.-C."/>
            <person name="Chen Y.-L."/>
            <person name="Yu C.-P."/>
            <person name="Tang S.-L."/>
            <person name="Wang P.-H."/>
            <person name="Ismail W."/>
            <person name="Wang C.-H."/>
            <person name="Yang C.-Y."/>
            <person name="Chiang Y.-R."/>
        </authorList>
    </citation>
    <scope>NUCLEOTIDE SEQUENCE [LARGE SCALE GENOMIC DNA]</scope>
    <source>
        <strain evidence="3 4">DSM 18526</strain>
    </source>
</reference>
<dbReference type="CDD" id="cd00093">
    <property type="entry name" value="HTH_XRE"/>
    <property type="match status" value="1"/>
</dbReference>
<dbReference type="Gene3D" id="1.10.260.40">
    <property type="entry name" value="lambda repressor-like DNA-binding domains"/>
    <property type="match status" value="1"/>
</dbReference>
<dbReference type="InterPro" id="IPR050807">
    <property type="entry name" value="TransReg_Diox_bact_type"/>
</dbReference>
<evidence type="ECO:0000313" key="4">
    <source>
        <dbReference type="Proteomes" id="UP000070250"/>
    </source>
</evidence>
<organism evidence="3 4">
    <name type="scientific">Steroidobacter denitrificans</name>
    <dbReference type="NCBI Taxonomy" id="465721"/>
    <lineage>
        <taxon>Bacteria</taxon>
        <taxon>Pseudomonadati</taxon>
        <taxon>Pseudomonadota</taxon>
        <taxon>Gammaproteobacteria</taxon>
        <taxon>Steroidobacterales</taxon>
        <taxon>Steroidobacteraceae</taxon>
        <taxon>Steroidobacter</taxon>
    </lineage>
</organism>
<dbReference type="OrthoDB" id="9156632at2"/>
<dbReference type="GO" id="GO:0003700">
    <property type="term" value="F:DNA-binding transcription factor activity"/>
    <property type="evidence" value="ECO:0007669"/>
    <property type="project" value="TreeGrafter"/>
</dbReference>
<dbReference type="EMBL" id="CP011971">
    <property type="protein sequence ID" value="AMN45966.1"/>
    <property type="molecule type" value="Genomic_DNA"/>
</dbReference>
<gene>
    <name evidence="3" type="ORF">ACG33_02325</name>
</gene>
<dbReference type="GO" id="GO:0003677">
    <property type="term" value="F:DNA binding"/>
    <property type="evidence" value="ECO:0007669"/>
    <property type="project" value="UniProtKB-KW"/>
</dbReference>
<evidence type="ECO:0000313" key="3">
    <source>
        <dbReference type="EMBL" id="AMN45966.1"/>
    </source>
</evidence>
<sequence>MNEKRATEAMGLVIREMRRQRRLTQADLAKRTGLSARQINHIESGNRPPYMDEVFLLADALEVQAWVLTRRLNEVL</sequence>
<dbReference type="SUPFAM" id="SSF47413">
    <property type="entry name" value="lambda repressor-like DNA-binding domains"/>
    <property type="match status" value="1"/>
</dbReference>
<dbReference type="STRING" id="465721.ACG33_02325"/>
<dbReference type="RefSeq" id="WP_066918372.1">
    <property type="nucleotide sequence ID" value="NZ_CP011971.1"/>
</dbReference>
<dbReference type="InterPro" id="IPR010982">
    <property type="entry name" value="Lambda_DNA-bd_dom_sf"/>
</dbReference>
<dbReference type="PANTHER" id="PTHR46797:SF1">
    <property type="entry name" value="METHYLPHOSPHONATE SYNTHASE"/>
    <property type="match status" value="1"/>
</dbReference>
<dbReference type="Pfam" id="PF01381">
    <property type="entry name" value="HTH_3"/>
    <property type="match status" value="1"/>
</dbReference>
<dbReference type="KEGG" id="sdf:ACG33_02325"/>
<evidence type="ECO:0000256" key="1">
    <source>
        <dbReference type="ARBA" id="ARBA00023125"/>
    </source>
</evidence>
<keyword evidence="4" id="KW-1185">Reference proteome</keyword>
<dbReference type="InterPro" id="IPR001387">
    <property type="entry name" value="Cro/C1-type_HTH"/>
</dbReference>
<evidence type="ECO:0000259" key="2">
    <source>
        <dbReference type="PROSITE" id="PS50943"/>
    </source>
</evidence>
<dbReference type="SMART" id="SM00530">
    <property type="entry name" value="HTH_XRE"/>
    <property type="match status" value="1"/>
</dbReference>
<dbReference type="PANTHER" id="PTHR46797">
    <property type="entry name" value="HTH-TYPE TRANSCRIPTIONAL REGULATOR"/>
    <property type="match status" value="1"/>
</dbReference>
<dbReference type="Proteomes" id="UP000070250">
    <property type="component" value="Chromosome"/>
</dbReference>
<accession>A0A127F679</accession>
<dbReference type="GO" id="GO:0005829">
    <property type="term" value="C:cytosol"/>
    <property type="evidence" value="ECO:0007669"/>
    <property type="project" value="TreeGrafter"/>
</dbReference>